<dbReference type="Pfam" id="PF00072">
    <property type="entry name" value="Response_reg"/>
    <property type="match status" value="1"/>
</dbReference>
<evidence type="ECO:0000256" key="4">
    <source>
        <dbReference type="ARBA" id="ARBA00022692"/>
    </source>
</evidence>
<dbReference type="Gene3D" id="1.20.120.160">
    <property type="entry name" value="HPT domain"/>
    <property type="match status" value="1"/>
</dbReference>
<reference evidence="15" key="1">
    <citation type="submission" date="2022-12" db="EMBL/GenBank/DDBJ databases">
        <title>Bacterial isolates from different developmental stages of Nematostella vectensis.</title>
        <authorList>
            <person name="Fraune S."/>
        </authorList>
    </citation>
    <scope>NUCLEOTIDE SEQUENCE</scope>
    <source>
        <strain evidence="15">G21630-S1</strain>
    </source>
</reference>
<protein>
    <submittedName>
        <fullName evidence="15">Response regulator</fullName>
    </submittedName>
</protein>
<gene>
    <name evidence="15" type="ORF">O4H49_01175</name>
</gene>
<evidence type="ECO:0000256" key="6">
    <source>
        <dbReference type="ARBA" id="ARBA00022840"/>
    </source>
</evidence>
<keyword evidence="9" id="KW-0472">Membrane</keyword>
<feature type="modified residue" description="4-aspartylphosphate" evidence="11">
    <location>
        <position position="362"/>
    </location>
</feature>
<keyword evidence="6" id="KW-0067">ATP-binding</keyword>
<dbReference type="InterPro" id="IPR008207">
    <property type="entry name" value="Sig_transdc_His_kin_Hpt_dom"/>
</dbReference>
<feature type="region of interest" description="Disordered" evidence="12">
    <location>
        <begin position="268"/>
        <end position="308"/>
    </location>
</feature>
<keyword evidence="7" id="KW-1133">Transmembrane helix</keyword>
<feature type="domain" description="HPt" evidence="14">
    <location>
        <begin position="5"/>
        <end position="116"/>
    </location>
</feature>
<sequence length="436" mass="48328">MNSGEDESYQLLQQDFVDQCHSVVEDLEDRLNQVYAGQMGEAEAIQLIRREAHNLKGQGTVFGFSVIAMIAHRLEDYLAKTNSLGGENIDAVNVYLDHIGKLADVNRVLDQTEAARLLRSLPQASDLSQGQVSLETGAVEEVEVMVSISSRLHLHRLAQELNRPGWRMISFGSTLELLENALVSPPDGVIVSGEMPKVSGIDLGRIFQVLDRVRDIPFVLLTSRKKDSAHFAGLPERTEFISTGTSFSQDVLRVSKCFSAAAKNTEASQIPKQKRSLGNERGVEKTAVKQAGLSREPRKGDGEEQPEKSRNLKILVAEDNKINRMLIQSFFEKLPFDLMFAENGVEAVECCRREKFDVVLMDVIMPEMDGMEATGKIRALENNEAGKVPIIALTADDTEEDRLRYKEAGMNGCIGKPIDPMTLIEMINSLVARPCP</sequence>
<keyword evidence="2" id="KW-1003">Cell membrane</keyword>
<dbReference type="Pfam" id="PF01627">
    <property type="entry name" value="Hpt"/>
    <property type="match status" value="1"/>
</dbReference>
<dbReference type="InterPro" id="IPR001789">
    <property type="entry name" value="Sig_transdc_resp-reg_receiver"/>
</dbReference>
<evidence type="ECO:0000256" key="7">
    <source>
        <dbReference type="ARBA" id="ARBA00022989"/>
    </source>
</evidence>
<keyword evidence="4" id="KW-0812">Transmembrane</keyword>
<dbReference type="InterPro" id="IPR011006">
    <property type="entry name" value="CheY-like_superfamily"/>
</dbReference>
<evidence type="ECO:0000256" key="1">
    <source>
        <dbReference type="ARBA" id="ARBA00004651"/>
    </source>
</evidence>
<evidence type="ECO:0000256" key="11">
    <source>
        <dbReference type="PROSITE-ProRule" id="PRU00169"/>
    </source>
</evidence>
<dbReference type="SUPFAM" id="SSF52172">
    <property type="entry name" value="CheY-like"/>
    <property type="match status" value="2"/>
</dbReference>
<feature type="compositionally biased region" description="Basic and acidic residues" evidence="12">
    <location>
        <begin position="295"/>
        <end position="308"/>
    </location>
</feature>
<dbReference type="PROSITE" id="PS50894">
    <property type="entry name" value="HPT"/>
    <property type="match status" value="1"/>
</dbReference>
<dbReference type="SMART" id="SM00073">
    <property type="entry name" value="HPT"/>
    <property type="match status" value="1"/>
</dbReference>
<dbReference type="InterPro" id="IPR036641">
    <property type="entry name" value="HPT_dom_sf"/>
</dbReference>
<evidence type="ECO:0000313" key="16">
    <source>
        <dbReference type="Proteomes" id="UP001069802"/>
    </source>
</evidence>
<dbReference type="PROSITE" id="PS50110">
    <property type="entry name" value="RESPONSE_REGULATORY"/>
    <property type="match status" value="1"/>
</dbReference>
<keyword evidence="16" id="KW-1185">Reference proteome</keyword>
<dbReference type="Proteomes" id="UP001069802">
    <property type="component" value="Unassembled WGS sequence"/>
</dbReference>
<keyword evidence="8" id="KW-0902">Two-component regulatory system</keyword>
<evidence type="ECO:0000256" key="12">
    <source>
        <dbReference type="SAM" id="MobiDB-lite"/>
    </source>
</evidence>
<evidence type="ECO:0000256" key="10">
    <source>
        <dbReference type="PROSITE-ProRule" id="PRU00110"/>
    </source>
</evidence>
<evidence type="ECO:0000256" key="8">
    <source>
        <dbReference type="ARBA" id="ARBA00023012"/>
    </source>
</evidence>
<comment type="subcellular location">
    <subcellularLocation>
        <location evidence="1">Cell membrane</location>
        <topology evidence="1">Multi-pass membrane protein</topology>
    </subcellularLocation>
</comment>
<evidence type="ECO:0000256" key="3">
    <source>
        <dbReference type="ARBA" id="ARBA00022553"/>
    </source>
</evidence>
<dbReference type="CDD" id="cd00088">
    <property type="entry name" value="HPT"/>
    <property type="match status" value="1"/>
</dbReference>
<dbReference type="PANTHER" id="PTHR45339">
    <property type="entry name" value="HYBRID SIGNAL TRANSDUCTION HISTIDINE KINASE J"/>
    <property type="match status" value="1"/>
</dbReference>
<feature type="compositionally biased region" description="Basic and acidic residues" evidence="12">
    <location>
        <begin position="277"/>
        <end position="287"/>
    </location>
</feature>
<dbReference type="Gene3D" id="3.40.50.2300">
    <property type="match status" value="2"/>
</dbReference>
<evidence type="ECO:0000313" key="15">
    <source>
        <dbReference type="EMBL" id="MCZ4279367.1"/>
    </source>
</evidence>
<organism evidence="15 16">
    <name type="scientific">Kiloniella laminariae</name>
    <dbReference type="NCBI Taxonomy" id="454162"/>
    <lineage>
        <taxon>Bacteria</taxon>
        <taxon>Pseudomonadati</taxon>
        <taxon>Pseudomonadota</taxon>
        <taxon>Alphaproteobacteria</taxon>
        <taxon>Rhodospirillales</taxon>
        <taxon>Kiloniellaceae</taxon>
        <taxon>Kiloniella</taxon>
    </lineage>
</organism>
<dbReference type="SUPFAM" id="SSF47226">
    <property type="entry name" value="Histidine-containing phosphotransfer domain, HPT domain"/>
    <property type="match status" value="1"/>
</dbReference>
<evidence type="ECO:0000256" key="5">
    <source>
        <dbReference type="ARBA" id="ARBA00022741"/>
    </source>
</evidence>
<feature type="domain" description="Response regulatory" evidence="13">
    <location>
        <begin position="313"/>
        <end position="431"/>
    </location>
</feature>
<keyword evidence="5" id="KW-0547">Nucleotide-binding</keyword>
<keyword evidence="3 11" id="KW-0597">Phosphoprotein</keyword>
<evidence type="ECO:0000256" key="2">
    <source>
        <dbReference type="ARBA" id="ARBA00022475"/>
    </source>
</evidence>
<dbReference type="EMBL" id="JAPWGY010000001">
    <property type="protein sequence ID" value="MCZ4279367.1"/>
    <property type="molecule type" value="Genomic_DNA"/>
</dbReference>
<accession>A0ABT4LE49</accession>
<evidence type="ECO:0000259" key="14">
    <source>
        <dbReference type="PROSITE" id="PS50894"/>
    </source>
</evidence>
<proteinExistence type="predicted"/>
<evidence type="ECO:0000259" key="13">
    <source>
        <dbReference type="PROSITE" id="PS50110"/>
    </source>
</evidence>
<dbReference type="PANTHER" id="PTHR45339:SF1">
    <property type="entry name" value="HYBRID SIGNAL TRANSDUCTION HISTIDINE KINASE J"/>
    <property type="match status" value="1"/>
</dbReference>
<evidence type="ECO:0000256" key="9">
    <source>
        <dbReference type="ARBA" id="ARBA00023136"/>
    </source>
</evidence>
<dbReference type="SMART" id="SM00448">
    <property type="entry name" value="REC"/>
    <property type="match status" value="1"/>
</dbReference>
<name>A0ABT4LE49_9PROT</name>
<dbReference type="CDD" id="cd00156">
    <property type="entry name" value="REC"/>
    <property type="match status" value="1"/>
</dbReference>
<dbReference type="CDD" id="cd17546">
    <property type="entry name" value="REC_hyHK_CKI1_RcsC-like"/>
    <property type="match status" value="1"/>
</dbReference>
<feature type="modified residue" description="Phosphohistidine" evidence="10">
    <location>
        <position position="53"/>
    </location>
</feature>
<comment type="caution">
    <text evidence="15">The sequence shown here is derived from an EMBL/GenBank/DDBJ whole genome shotgun (WGS) entry which is preliminary data.</text>
</comment>
<dbReference type="RefSeq" id="WP_269421575.1">
    <property type="nucleotide sequence ID" value="NZ_JAPWGY010000001.1"/>
</dbReference>